<reference evidence="2 3" key="1">
    <citation type="submission" date="2020-10" db="EMBL/GenBank/DDBJ databases">
        <title>Wide distribution of Phycisphaera-like planctomycetes from WD2101 soil group in peatlands and genome analysis of the first cultivated representative.</title>
        <authorList>
            <person name="Dedysh S.N."/>
            <person name="Beletsky A.V."/>
            <person name="Ivanova A."/>
            <person name="Kulichevskaya I.S."/>
            <person name="Suzina N.E."/>
            <person name="Philippov D.A."/>
            <person name="Rakitin A.L."/>
            <person name="Mardanov A.V."/>
            <person name="Ravin N.V."/>
        </authorList>
    </citation>
    <scope>NUCLEOTIDE SEQUENCE [LARGE SCALE GENOMIC DNA]</scope>
    <source>
        <strain evidence="2 3">M1803</strain>
    </source>
</reference>
<dbReference type="GO" id="GO:0008757">
    <property type="term" value="F:S-adenosylmethionine-dependent methyltransferase activity"/>
    <property type="evidence" value="ECO:0007669"/>
    <property type="project" value="InterPro"/>
</dbReference>
<dbReference type="GO" id="GO:0032259">
    <property type="term" value="P:methylation"/>
    <property type="evidence" value="ECO:0007669"/>
    <property type="project" value="UniProtKB-KW"/>
</dbReference>
<dbReference type="KEGG" id="hbs:IPV69_04535"/>
<evidence type="ECO:0000313" key="2">
    <source>
        <dbReference type="EMBL" id="QOV90635.1"/>
    </source>
</evidence>
<accession>A0A7M2WYT7</accession>
<dbReference type="EMBL" id="CP063458">
    <property type="protein sequence ID" value="QOV90635.1"/>
    <property type="molecule type" value="Genomic_DNA"/>
</dbReference>
<dbReference type="Proteomes" id="UP000593765">
    <property type="component" value="Chromosome"/>
</dbReference>
<dbReference type="InterPro" id="IPR029063">
    <property type="entry name" value="SAM-dependent_MTases_sf"/>
</dbReference>
<keyword evidence="2" id="KW-0489">Methyltransferase</keyword>
<evidence type="ECO:0000313" key="3">
    <source>
        <dbReference type="Proteomes" id="UP000593765"/>
    </source>
</evidence>
<feature type="domain" description="Methyltransferase type 11" evidence="1">
    <location>
        <begin position="32"/>
        <end position="80"/>
    </location>
</feature>
<dbReference type="Gene3D" id="3.40.50.150">
    <property type="entry name" value="Vaccinia Virus protein VP39"/>
    <property type="match status" value="1"/>
</dbReference>
<name>A0A7M2WYT7_9BACT</name>
<keyword evidence="3" id="KW-1185">Reference proteome</keyword>
<gene>
    <name evidence="2" type="ORF">IPV69_04535</name>
</gene>
<dbReference type="InterPro" id="IPR013216">
    <property type="entry name" value="Methyltransf_11"/>
</dbReference>
<keyword evidence="2" id="KW-0808">Transferase</keyword>
<dbReference type="AlphaFoldDB" id="A0A7M2WYT7"/>
<sequence>MDAEPYETRGYYRTFGGPTHQGGDKEFFSSATWVQRDICARERWPFADKQFDFAVCSHTLEDLRDPLWVCSELIRVAKRGYLEVPSREWETCRGAEHPRLAGLSHHRWLIDIEGNRIRFLQKFHLIHSHWSYSFPASHLSRMPLERTVKWIWWQDGFEFEELTIHGLDNQRAALREYVQSVAPYSAARLRFDRGCHRLNSLGSRVRRRIGRMFG</sequence>
<dbReference type="SUPFAM" id="SSF53335">
    <property type="entry name" value="S-adenosyl-L-methionine-dependent methyltransferases"/>
    <property type="match status" value="1"/>
</dbReference>
<evidence type="ECO:0000259" key="1">
    <source>
        <dbReference type="Pfam" id="PF08241"/>
    </source>
</evidence>
<protein>
    <submittedName>
        <fullName evidence="2">Methyltransferase domain-containing protein</fullName>
    </submittedName>
</protein>
<organism evidence="2 3">
    <name type="scientific">Humisphaera borealis</name>
    <dbReference type="NCBI Taxonomy" id="2807512"/>
    <lineage>
        <taxon>Bacteria</taxon>
        <taxon>Pseudomonadati</taxon>
        <taxon>Planctomycetota</taxon>
        <taxon>Phycisphaerae</taxon>
        <taxon>Tepidisphaerales</taxon>
        <taxon>Tepidisphaeraceae</taxon>
        <taxon>Humisphaera</taxon>
    </lineage>
</organism>
<dbReference type="Pfam" id="PF08241">
    <property type="entry name" value="Methyltransf_11"/>
    <property type="match status" value="1"/>
</dbReference>
<proteinExistence type="predicted"/>